<reference evidence="2" key="1">
    <citation type="submission" date="2009-12" db="EMBL/GenBank/DDBJ databases">
        <title>Complete sequence of Treponema primitia strain ZAS-2.</title>
        <authorList>
            <person name="Tetu S.G."/>
            <person name="Matson E."/>
            <person name="Ren Q."/>
            <person name="Seshadri R."/>
            <person name="Elbourne L."/>
            <person name="Hassan K.A."/>
            <person name="Durkin A."/>
            <person name="Radune D."/>
            <person name="Mohamoud Y."/>
            <person name="Shay R."/>
            <person name="Jin S."/>
            <person name="Zhang X."/>
            <person name="Lucey K."/>
            <person name="Ballor N.R."/>
            <person name="Ottesen E."/>
            <person name="Rosenthal R."/>
            <person name="Allen A."/>
            <person name="Leadbetter J.R."/>
            <person name="Paulsen I.T."/>
        </authorList>
    </citation>
    <scope>NUCLEOTIDE SEQUENCE [LARGE SCALE GENOMIC DNA]</scope>
    <source>
        <strain evidence="2">ATCC BAA-887 / DSM 12427 / ZAS-2</strain>
    </source>
</reference>
<dbReference type="OrthoDB" id="328546at2"/>
<reference evidence="1 2" key="2">
    <citation type="journal article" date="2011" name="ISME J.">
        <title>RNA-seq reveals cooperative metabolic interactions between two termite-gut spirochete species in co-culture.</title>
        <authorList>
            <person name="Rosenthal A.Z."/>
            <person name="Matson E.G."/>
            <person name="Eldar A."/>
            <person name="Leadbetter J.R."/>
        </authorList>
    </citation>
    <scope>NUCLEOTIDE SEQUENCE [LARGE SCALE GENOMIC DNA]</scope>
    <source>
        <strain evidence="2">ATCC BAA-887 / DSM 12427 / ZAS-2</strain>
    </source>
</reference>
<accession>F5YRB9</accession>
<evidence type="ECO:0000313" key="1">
    <source>
        <dbReference type="EMBL" id="AEF85573.1"/>
    </source>
</evidence>
<protein>
    <recommendedName>
        <fullName evidence="3">DUF1905 domain-containing protein</fullName>
    </recommendedName>
</protein>
<dbReference type="Pfam" id="PF13376">
    <property type="entry name" value="OmdA"/>
    <property type="match status" value="1"/>
</dbReference>
<dbReference type="Pfam" id="PF08922">
    <property type="entry name" value="DUF1905"/>
    <property type="match status" value="1"/>
</dbReference>
<dbReference type="HOGENOM" id="CLU_1633309_0_0_12"/>
<name>F5YRB9_TREPZ</name>
<evidence type="ECO:0000313" key="2">
    <source>
        <dbReference type="Proteomes" id="UP000009223"/>
    </source>
</evidence>
<dbReference type="KEGG" id="tpi:TREPR_2612"/>
<dbReference type="Proteomes" id="UP000009223">
    <property type="component" value="Chromosome"/>
</dbReference>
<sequence length="164" mass="18638">MSSPPHKFKAPIDLIGINPFVFLPENILTDLFKQAGKEKGPIPVKGTVNNNLYKQTLVKYRGYWRLYINTTMLKDSPNRIGEIIEVTISFDPVERTITPNPKFIKALEENSEAKTVFDGLSPSKKHEIIRYISFLKTEKSIDKNIDKAIDFLLGNGNFVGRDKP</sequence>
<organism evidence="1 2">
    <name type="scientific">Treponema primitia (strain ATCC BAA-887 / DSM 12427 / ZAS-2)</name>
    <dbReference type="NCBI Taxonomy" id="545694"/>
    <lineage>
        <taxon>Bacteria</taxon>
        <taxon>Pseudomonadati</taxon>
        <taxon>Spirochaetota</taxon>
        <taxon>Spirochaetia</taxon>
        <taxon>Spirochaetales</taxon>
        <taxon>Treponemataceae</taxon>
        <taxon>Treponema</taxon>
    </lineage>
</organism>
<dbReference type="EMBL" id="CP001843">
    <property type="protein sequence ID" value="AEF85573.1"/>
    <property type="molecule type" value="Genomic_DNA"/>
</dbReference>
<gene>
    <name evidence="1" type="ordered locus">TREPR_2612</name>
</gene>
<dbReference type="AlphaFoldDB" id="F5YRB9"/>
<dbReference type="eggNOG" id="COG4430">
    <property type="taxonomic scope" value="Bacteria"/>
</dbReference>
<evidence type="ECO:0008006" key="3">
    <source>
        <dbReference type="Google" id="ProtNLM"/>
    </source>
</evidence>
<proteinExistence type="predicted"/>
<dbReference type="SUPFAM" id="SSF141694">
    <property type="entry name" value="AF2212/PG0164-like"/>
    <property type="match status" value="1"/>
</dbReference>
<dbReference type="RefSeq" id="WP_015707610.1">
    <property type="nucleotide sequence ID" value="NC_015578.1"/>
</dbReference>
<dbReference type="STRING" id="545694.TREPR_2612"/>
<dbReference type="InterPro" id="IPR015018">
    <property type="entry name" value="DUF1905"/>
</dbReference>
<keyword evidence="2" id="KW-1185">Reference proteome</keyword>